<dbReference type="Proteomes" id="UP000314294">
    <property type="component" value="Unassembled WGS sequence"/>
</dbReference>
<gene>
    <name evidence="2" type="ORF">EYF80_011069</name>
</gene>
<evidence type="ECO:0000313" key="3">
    <source>
        <dbReference type="Proteomes" id="UP000314294"/>
    </source>
</evidence>
<organism evidence="2 3">
    <name type="scientific">Liparis tanakae</name>
    <name type="common">Tanaka's snailfish</name>
    <dbReference type="NCBI Taxonomy" id="230148"/>
    <lineage>
        <taxon>Eukaryota</taxon>
        <taxon>Metazoa</taxon>
        <taxon>Chordata</taxon>
        <taxon>Craniata</taxon>
        <taxon>Vertebrata</taxon>
        <taxon>Euteleostomi</taxon>
        <taxon>Actinopterygii</taxon>
        <taxon>Neopterygii</taxon>
        <taxon>Teleostei</taxon>
        <taxon>Neoteleostei</taxon>
        <taxon>Acanthomorphata</taxon>
        <taxon>Eupercaria</taxon>
        <taxon>Perciformes</taxon>
        <taxon>Cottioidei</taxon>
        <taxon>Cottales</taxon>
        <taxon>Liparidae</taxon>
        <taxon>Liparis</taxon>
    </lineage>
</organism>
<name>A0A4Z2ILE8_9TELE</name>
<feature type="region of interest" description="Disordered" evidence="1">
    <location>
        <begin position="62"/>
        <end position="83"/>
    </location>
</feature>
<accession>A0A4Z2ILE8</accession>
<feature type="compositionally biased region" description="Polar residues" evidence="1">
    <location>
        <begin position="65"/>
        <end position="74"/>
    </location>
</feature>
<sequence>MGFSDSPATLLTSLDSQMRFFNMGQSVANQMSPSFSTNHMSAAPPPLPTRLPALELRILRGRQPQVRSQQTMASGNDGAPASSVKPSLCFSVLRRRRNSVLEHSKF</sequence>
<dbReference type="AlphaFoldDB" id="A0A4Z2ILE8"/>
<protein>
    <submittedName>
        <fullName evidence="2">Uncharacterized protein</fullName>
    </submittedName>
</protein>
<proteinExistence type="predicted"/>
<keyword evidence="3" id="KW-1185">Reference proteome</keyword>
<reference evidence="2 3" key="1">
    <citation type="submission" date="2019-03" db="EMBL/GenBank/DDBJ databases">
        <title>First draft genome of Liparis tanakae, snailfish: a comprehensive survey of snailfish specific genes.</title>
        <authorList>
            <person name="Kim W."/>
            <person name="Song I."/>
            <person name="Jeong J.-H."/>
            <person name="Kim D."/>
            <person name="Kim S."/>
            <person name="Ryu S."/>
            <person name="Song J.Y."/>
            <person name="Lee S.K."/>
        </authorList>
    </citation>
    <scope>NUCLEOTIDE SEQUENCE [LARGE SCALE GENOMIC DNA]</scope>
    <source>
        <tissue evidence="2">Muscle</tissue>
    </source>
</reference>
<evidence type="ECO:0000313" key="2">
    <source>
        <dbReference type="EMBL" id="TNN78665.1"/>
    </source>
</evidence>
<evidence type="ECO:0000256" key="1">
    <source>
        <dbReference type="SAM" id="MobiDB-lite"/>
    </source>
</evidence>
<comment type="caution">
    <text evidence="2">The sequence shown here is derived from an EMBL/GenBank/DDBJ whole genome shotgun (WGS) entry which is preliminary data.</text>
</comment>
<dbReference type="EMBL" id="SRLO01000071">
    <property type="protein sequence ID" value="TNN78665.1"/>
    <property type="molecule type" value="Genomic_DNA"/>
</dbReference>